<evidence type="ECO:0000313" key="1">
    <source>
        <dbReference type="EMBL" id="KUM46644.1"/>
    </source>
</evidence>
<reference evidence="1" key="1">
    <citation type="journal article" date="2015" name="Genome Biol. Evol.">
        <title>Organellar Genomes of White Spruce (Picea glauca): Assembly and Annotation.</title>
        <authorList>
            <person name="Jackman S.D."/>
            <person name="Warren R.L."/>
            <person name="Gibb E.A."/>
            <person name="Vandervalk B.P."/>
            <person name="Mohamadi H."/>
            <person name="Chu J."/>
            <person name="Raymond A."/>
            <person name="Pleasance S."/>
            <person name="Coope R."/>
            <person name="Wildung M.R."/>
            <person name="Ritland C.E."/>
            <person name="Bousquet J."/>
            <person name="Jones S.J."/>
            <person name="Bohlmann J."/>
            <person name="Birol I."/>
        </authorList>
    </citation>
    <scope>NUCLEOTIDE SEQUENCE [LARGE SCALE GENOMIC DNA]</scope>
    <source>
        <tissue evidence="1">Flushing bud</tissue>
    </source>
</reference>
<organism evidence="1">
    <name type="scientific">Picea glauca</name>
    <name type="common">White spruce</name>
    <name type="synonym">Pinus glauca</name>
    <dbReference type="NCBI Taxonomy" id="3330"/>
    <lineage>
        <taxon>Eukaryota</taxon>
        <taxon>Viridiplantae</taxon>
        <taxon>Streptophyta</taxon>
        <taxon>Embryophyta</taxon>
        <taxon>Tracheophyta</taxon>
        <taxon>Spermatophyta</taxon>
        <taxon>Pinopsida</taxon>
        <taxon>Pinidae</taxon>
        <taxon>Conifers I</taxon>
        <taxon>Pinales</taxon>
        <taxon>Pinaceae</taxon>
        <taxon>Picea</taxon>
    </lineage>
</organism>
<gene>
    <name evidence="1" type="ORF">ABT39_MTgene1324</name>
</gene>
<proteinExistence type="predicted"/>
<comment type="caution">
    <text evidence="1">The sequence shown here is derived from an EMBL/GenBank/DDBJ whole genome shotgun (WGS) entry which is preliminary data.</text>
</comment>
<keyword evidence="1" id="KW-0496">Mitochondrion</keyword>
<name>A0A101LWI9_PICGL</name>
<protein>
    <submittedName>
        <fullName evidence="1">Uncharacterized protein</fullName>
    </submittedName>
</protein>
<dbReference type="AlphaFoldDB" id="A0A101LWI9"/>
<dbReference type="EMBL" id="LKAM01000010">
    <property type="protein sequence ID" value="KUM46644.1"/>
    <property type="molecule type" value="Genomic_DNA"/>
</dbReference>
<sequence length="62" mass="7430">MTVLYGSNFIKQLNILRPDTLTTQIDSNYYKHTLGFELRERELILRFKHSENERQIIIYGTP</sequence>
<geneLocation type="mitochondrion" evidence="1"/>
<accession>A0A101LWI9</accession>